<proteinExistence type="predicted"/>
<reference evidence="1 2" key="1">
    <citation type="submission" date="2018-06" db="EMBL/GenBank/DDBJ databases">
        <title>Genomic Encyclopedia of Type Strains, Phase IV (KMG-IV): sequencing the most valuable type-strain genomes for metagenomic binning, comparative biology and taxonomic classification.</title>
        <authorList>
            <person name="Goeker M."/>
        </authorList>
    </citation>
    <scope>NUCLEOTIDE SEQUENCE [LARGE SCALE GENOMIC DNA]</scope>
    <source>
        <strain evidence="1 2">DSM 26720</strain>
    </source>
</reference>
<sequence>MRFALLEKHGNAPVENCGTSMIVSRSGSERNIHRMTAQTGSLETWQASYNLITILHAANQGKQVNKQVEVPT</sequence>
<name>A0A364JZZ6_9HYPH</name>
<protein>
    <submittedName>
        <fullName evidence="1">Uncharacterized protein</fullName>
    </submittedName>
</protein>
<evidence type="ECO:0000313" key="1">
    <source>
        <dbReference type="EMBL" id="RAK34278.1"/>
    </source>
</evidence>
<comment type="caution">
    <text evidence="1">The sequence shown here is derived from an EMBL/GenBank/DDBJ whole genome shotgun (WGS) entry which is preliminary data.</text>
</comment>
<dbReference type="EMBL" id="QLMK01000001">
    <property type="protein sequence ID" value="RAK34278.1"/>
    <property type="molecule type" value="Genomic_DNA"/>
</dbReference>
<organism evidence="1 2">
    <name type="scientific">Falsochrobactrum ovis</name>
    <dbReference type="NCBI Taxonomy" id="1293442"/>
    <lineage>
        <taxon>Bacteria</taxon>
        <taxon>Pseudomonadati</taxon>
        <taxon>Pseudomonadota</taxon>
        <taxon>Alphaproteobacteria</taxon>
        <taxon>Hyphomicrobiales</taxon>
        <taxon>Brucellaceae</taxon>
        <taxon>Falsochrobactrum</taxon>
    </lineage>
</organism>
<accession>A0A364JZZ6</accession>
<evidence type="ECO:0000313" key="2">
    <source>
        <dbReference type="Proteomes" id="UP000249453"/>
    </source>
</evidence>
<dbReference type="Proteomes" id="UP000249453">
    <property type="component" value="Unassembled WGS sequence"/>
</dbReference>
<dbReference type="AlphaFoldDB" id="A0A364JZZ6"/>
<keyword evidence="2" id="KW-1185">Reference proteome</keyword>
<gene>
    <name evidence="1" type="ORF">C7374_101612</name>
</gene>